<sequence>MIFSYRTGIKDKYNNIHFPLTAPGYVKELAGIDIYDSESLYKPVMITSMKEDMIPKDGHATVWRDLVRLPSGGTVSLSPPGR</sequence>
<protein>
    <submittedName>
        <fullName evidence="1">Uncharacterized protein</fullName>
    </submittedName>
</protein>
<accession>A0ABT9Y145</accession>
<organism evidence="1 2">
    <name type="scientific">Neobacillus ginsengisoli</name>
    <dbReference type="NCBI Taxonomy" id="904295"/>
    <lineage>
        <taxon>Bacteria</taxon>
        <taxon>Bacillati</taxon>
        <taxon>Bacillota</taxon>
        <taxon>Bacilli</taxon>
        <taxon>Bacillales</taxon>
        <taxon>Bacillaceae</taxon>
        <taxon>Neobacillus</taxon>
    </lineage>
</organism>
<gene>
    <name evidence="1" type="ORF">J2S10_004754</name>
</gene>
<evidence type="ECO:0000313" key="2">
    <source>
        <dbReference type="Proteomes" id="UP001224122"/>
    </source>
</evidence>
<dbReference type="SUPFAM" id="SSF52317">
    <property type="entry name" value="Class I glutamine amidotransferase-like"/>
    <property type="match status" value="1"/>
</dbReference>
<dbReference type="InterPro" id="IPR029062">
    <property type="entry name" value="Class_I_gatase-like"/>
</dbReference>
<proteinExistence type="predicted"/>
<dbReference type="Gene3D" id="3.40.50.880">
    <property type="match status" value="1"/>
</dbReference>
<name>A0ABT9Y145_9BACI</name>
<evidence type="ECO:0000313" key="1">
    <source>
        <dbReference type="EMBL" id="MDQ0201546.1"/>
    </source>
</evidence>
<dbReference type="EMBL" id="JAUSTW010000010">
    <property type="protein sequence ID" value="MDQ0201546.1"/>
    <property type="molecule type" value="Genomic_DNA"/>
</dbReference>
<dbReference type="RefSeq" id="WP_307412949.1">
    <property type="nucleotide sequence ID" value="NZ_JAUSTW010000010.1"/>
</dbReference>
<reference evidence="1 2" key="1">
    <citation type="submission" date="2023-07" db="EMBL/GenBank/DDBJ databases">
        <title>Genomic Encyclopedia of Type Strains, Phase IV (KMG-IV): sequencing the most valuable type-strain genomes for metagenomic binning, comparative biology and taxonomic classification.</title>
        <authorList>
            <person name="Goeker M."/>
        </authorList>
    </citation>
    <scope>NUCLEOTIDE SEQUENCE [LARGE SCALE GENOMIC DNA]</scope>
    <source>
        <strain evidence="1 2">DSM 27594</strain>
    </source>
</reference>
<comment type="caution">
    <text evidence="1">The sequence shown here is derived from an EMBL/GenBank/DDBJ whole genome shotgun (WGS) entry which is preliminary data.</text>
</comment>
<keyword evidence="2" id="KW-1185">Reference proteome</keyword>
<dbReference type="Proteomes" id="UP001224122">
    <property type="component" value="Unassembled WGS sequence"/>
</dbReference>